<keyword evidence="1" id="KW-0472">Membrane</keyword>
<gene>
    <name evidence="2" type="ORF">HMPREF0454_01147</name>
</gene>
<accession>G9Y3E5</accession>
<name>G9Y3E5_HAFAL</name>
<dbReference type="PATRIC" id="fig|1002364.3.peg.1058"/>
<sequence>MAEAFQLIDETSLLGLCDRGISIVFDAAVLYALVLKLLF</sequence>
<dbReference type="Proteomes" id="UP000005959">
    <property type="component" value="Unassembled WGS sequence"/>
</dbReference>
<evidence type="ECO:0000313" key="3">
    <source>
        <dbReference type="Proteomes" id="UP000005959"/>
    </source>
</evidence>
<comment type="caution">
    <text evidence="2">The sequence shown here is derived from an EMBL/GenBank/DDBJ whole genome shotgun (WGS) entry which is preliminary data.</text>
</comment>
<evidence type="ECO:0000313" key="2">
    <source>
        <dbReference type="EMBL" id="EHM45608.1"/>
    </source>
</evidence>
<dbReference type="AlphaFoldDB" id="G9Y3E5"/>
<protein>
    <submittedName>
        <fullName evidence="2">Uncharacterized protein</fullName>
    </submittedName>
</protein>
<feature type="transmembrane region" description="Helical" evidence="1">
    <location>
        <begin position="20"/>
        <end position="38"/>
    </location>
</feature>
<evidence type="ECO:0000256" key="1">
    <source>
        <dbReference type="SAM" id="Phobius"/>
    </source>
</evidence>
<keyword evidence="1" id="KW-1133">Transmembrane helix</keyword>
<keyword evidence="1" id="KW-0812">Transmembrane</keyword>
<reference evidence="2 3" key="1">
    <citation type="submission" date="2011-08" db="EMBL/GenBank/DDBJ databases">
        <authorList>
            <person name="Weinstock G."/>
            <person name="Sodergren E."/>
            <person name="Clifton S."/>
            <person name="Fulton L."/>
            <person name="Fulton B."/>
            <person name="Courtney L."/>
            <person name="Fronick C."/>
            <person name="Harrison M."/>
            <person name="Strong C."/>
            <person name="Farmer C."/>
            <person name="Delahaunty K."/>
            <person name="Markovic C."/>
            <person name="Hall O."/>
            <person name="Minx P."/>
            <person name="Tomlinson C."/>
            <person name="Mitreva M."/>
            <person name="Hou S."/>
            <person name="Chen J."/>
            <person name="Wollam A."/>
            <person name="Pepin K.H."/>
            <person name="Johnson M."/>
            <person name="Bhonagiri V."/>
            <person name="Zhang X."/>
            <person name="Suruliraj S."/>
            <person name="Warren W."/>
            <person name="Chinwalla A."/>
            <person name="Mardis E.R."/>
            <person name="Wilson R.K."/>
        </authorList>
    </citation>
    <scope>NUCLEOTIDE SEQUENCE [LARGE SCALE GENOMIC DNA]</scope>
    <source>
        <strain evidence="2 3">ATCC 51873</strain>
    </source>
</reference>
<dbReference type="HOGENOM" id="CLU_3310604_0_0_6"/>
<organism evidence="2 3">
    <name type="scientific">Hafnia alvei ATCC 51873</name>
    <dbReference type="NCBI Taxonomy" id="1002364"/>
    <lineage>
        <taxon>Bacteria</taxon>
        <taxon>Pseudomonadati</taxon>
        <taxon>Pseudomonadota</taxon>
        <taxon>Gammaproteobacteria</taxon>
        <taxon>Enterobacterales</taxon>
        <taxon>Hafniaceae</taxon>
        <taxon>Hafnia</taxon>
    </lineage>
</organism>
<proteinExistence type="predicted"/>
<dbReference type="EMBL" id="AGCI01000017">
    <property type="protein sequence ID" value="EHM45608.1"/>
    <property type="molecule type" value="Genomic_DNA"/>
</dbReference>